<keyword evidence="3" id="KW-1185">Reference proteome</keyword>
<dbReference type="Proteomes" id="UP000278006">
    <property type="component" value="Unassembled WGS sequence"/>
</dbReference>
<dbReference type="Pfam" id="PF03594">
    <property type="entry name" value="BenE"/>
    <property type="match status" value="1"/>
</dbReference>
<keyword evidence="1" id="KW-1133">Transmembrane helix</keyword>
<accession>A0A3M6QSA3</accession>
<dbReference type="NCBIfam" id="TIGR00843">
    <property type="entry name" value="benE"/>
    <property type="match status" value="1"/>
</dbReference>
<evidence type="ECO:0000313" key="2">
    <source>
        <dbReference type="EMBL" id="RMX05915.1"/>
    </source>
</evidence>
<evidence type="ECO:0000256" key="1">
    <source>
        <dbReference type="SAM" id="Phobius"/>
    </source>
</evidence>
<dbReference type="GO" id="GO:0042925">
    <property type="term" value="F:benzoate transmembrane transporter activity"/>
    <property type="evidence" value="ECO:0007669"/>
    <property type="project" value="InterPro"/>
</dbReference>
<feature type="transmembrane region" description="Helical" evidence="1">
    <location>
        <begin position="247"/>
        <end position="265"/>
    </location>
</feature>
<feature type="transmembrane region" description="Helical" evidence="1">
    <location>
        <begin position="271"/>
        <end position="291"/>
    </location>
</feature>
<keyword evidence="1" id="KW-0472">Membrane</keyword>
<dbReference type="RefSeq" id="WP_122229637.1">
    <property type="nucleotide sequence ID" value="NZ_RDQO01000003.1"/>
</dbReference>
<protein>
    <submittedName>
        <fullName evidence="2">Benzoate transporter BenE</fullName>
    </submittedName>
</protein>
<dbReference type="GO" id="GO:0005886">
    <property type="term" value="C:plasma membrane"/>
    <property type="evidence" value="ECO:0007669"/>
    <property type="project" value="TreeGrafter"/>
</dbReference>
<feature type="transmembrane region" description="Helical" evidence="1">
    <location>
        <begin position="367"/>
        <end position="397"/>
    </location>
</feature>
<feature type="transmembrane region" description="Helical" evidence="1">
    <location>
        <begin position="135"/>
        <end position="153"/>
    </location>
</feature>
<gene>
    <name evidence="2" type="primary">benE</name>
    <name evidence="2" type="ORF">D8I35_12245</name>
</gene>
<feature type="transmembrane region" description="Helical" evidence="1">
    <location>
        <begin position="183"/>
        <end position="203"/>
    </location>
</feature>
<name>A0A3M6QSA3_9BURK</name>
<comment type="caution">
    <text evidence="2">The sequence shown here is derived from an EMBL/GenBank/DDBJ whole genome shotgun (WGS) entry which is preliminary data.</text>
</comment>
<dbReference type="OrthoDB" id="9792424at2"/>
<keyword evidence="1" id="KW-0812">Transmembrane</keyword>
<dbReference type="InterPro" id="IPR004711">
    <property type="entry name" value="Benzoate_Transporter"/>
</dbReference>
<feature type="transmembrane region" description="Helical" evidence="1">
    <location>
        <begin position="215"/>
        <end position="235"/>
    </location>
</feature>
<feature type="transmembrane region" description="Helical" evidence="1">
    <location>
        <begin position="303"/>
        <end position="328"/>
    </location>
</feature>
<dbReference type="PANTHER" id="PTHR30199:SF0">
    <property type="entry name" value="INNER MEMBRANE PROTEIN YDCO"/>
    <property type="match status" value="1"/>
</dbReference>
<organism evidence="2 3">
    <name type="scientific">Corticibacter populi</name>
    <dbReference type="NCBI Taxonomy" id="1550736"/>
    <lineage>
        <taxon>Bacteria</taxon>
        <taxon>Pseudomonadati</taxon>
        <taxon>Pseudomonadota</taxon>
        <taxon>Betaproteobacteria</taxon>
        <taxon>Burkholderiales</taxon>
        <taxon>Comamonadaceae</taxon>
        <taxon>Corticibacter</taxon>
    </lineage>
</organism>
<proteinExistence type="predicted"/>
<reference evidence="2 3" key="1">
    <citation type="submission" date="2018-10" db="EMBL/GenBank/DDBJ databases">
        <title>Draft genome of Cortibacter populi DSM10536.</title>
        <authorList>
            <person name="Bernier A.-M."/>
            <person name="Bernard K."/>
        </authorList>
    </citation>
    <scope>NUCLEOTIDE SEQUENCE [LARGE SCALE GENOMIC DNA]</scope>
    <source>
        <strain evidence="2 3">DSM 105136</strain>
    </source>
</reference>
<feature type="transmembrane region" description="Helical" evidence="1">
    <location>
        <begin position="334"/>
        <end position="355"/>
    </location>
</feature>
<dbReference type="EMBL" id="RDQO01000003">
    <property type="protein sequence ID" value="RMX05915.1"/>
    <property type="molecule type" value="Genomic_DNA"/>
</dbReference>
<feature type="transmembrane region" description="Helical" evidence="1">
    <location>
        <begin position="21"/>
        <end position="48"/>
    </location>
</feature>
<sequence length="402" mass="41442">MSPTPVIPPALPGRRSILHDVSLSAIVAGFITVLVGYTSSAVIVFQAAQALGASAAEMGSWLWALGLGMGVTCFLPSLRLRMPVVTAWSTPGAAMLMGSALGLPMPEVIGAFVISALLIAVAGLTGWFEKAMNRIPMALASGMLAGVLLRFGLDAFLAIETQPVLVLAMLVAYFAGRMWFARYAVIATLATGVLVAAASGLLHTENLQWQLARPVFTMPAFSVSALFSIALPLFIVTMTSQNIPGVVVARASGYALPVSPVIGFIGMVNLLLAPFGAYAINLAAISAAISMGREAHDDPARRYVAAMAAGLFYLAIGLLGGAVVALFSAFPRELIMAIAGIALLGTIASSLLTALKDEASREPAVIAFLVTASGLSVAGIGAAFWGLVAGGLAMLALTRVRR</sequence>
<evidence type="ECO:0000313" key="3">
    <source>
        <dbReference type="Proteomes" id="UP000278006"/>
    </source>
</evidence>
<dbReference type="AlphaFoldDB" id="A0A3M6QSA3"/>
<feature type="transmembrane region" description="Helical" evidence="1">
    <location>
        <begin position="109"/>
        <end position="128"/>
    </location>
</feature>
<feature type="transmembrane region" description="Helical" evidence="1">
    <location>
        <begin position="60"/>
        <end position="78"/>
    </location>
</feature>
<dbReference type="PANTHER" id="PTHR30199">
    <property type="entry name" value="MFS FAMILY TRANSPORTER, PREDICTED SUBSTRATE BENZOATE"/>
    <property type="match status" value="1"/>
</dbReference>